<evidence type="ECO:0000256" key="2">
    <source>
        <dbReference type="ARBA" id="ARBA00006024"/>
    </source>
</evidence>
<dbReference type="HOGENOM" id="CLU_001771_0_3_6"/>
<evidence type="ECO:0000256" key="12">
    <source>
        <dbReference type="ARBA" id="ARBA00022989"/>
    </source>
</evidence>
<feature type="transmembrane region" description="Helical" evidence="18">
    <location>
        <begin position="169"/>
        <end position="192"/>
    </location>
</feature>
<keyword evidence="10" id="KW-0460">Magnesium</keyword>
<dbReference type="NCBIfam" id="TIGR01511">
    <property type="entry name" value="ATPase-IB1_Cu"/>
    <property type="match status" value="1"/>
</dbReference>
<feature type="transmembrane region" description="Helical" evidence="18">
    <location>
        <begin position="451"/>
        <end position="474"/>
    </location>
</feature>
<dbReference type="InterPro" id="IPR001757">
    <property type="entry name" value="P_typ_ATPase"/>
</dbReference>
<evidence type="ECO:0000256" key="9">
    <source>
        <dbReference type="ARBA" id="ARBA00022840"/>
    </source>
</evidence>
<gene>
    <name evidence="20" type="ordered locus">Thivi_2821</name>
</gene>
<dbReference type="NCBIfam" id="TIGR00003">
    <property type="entry name" value="copper ion binding protein"/>
    <property type="match status" value="2"/>
</dbReference>
<dbReference type="SUPFAM" id="SSF56784">
    <property type="entry name" value="HAD-like"/>
    <property type="match status" value="1"/>
</dbReference>
<dbReference type="FunFam" id="3.30.70.100:FF:000001">
    <property type="entry name" value="ATPase copper transporting beta"/>
    <property type="match status" value="1"/>
</dbReference>
<dbReference type="SUPFAM" id="SSF55008">
    <property type="entry name" value="HMA, heavy metal-associated domain"/>
    <property type="match status" value="2"/>
</dbReference>
<dbReference type="CDD" id="cd00371">
    <property type="entry name" value="HMA"/>
    <property type="match status" value="2"/>
</dbReference>
<accession>I3YCL9</accession>
<evidence type="ECO:0000256" key="16">
    <source>
        <dbReference type="ARBA" id="ARBA00038904"/>
    </source>
</evidence>
<dbReference type="PANTHER" id="PTHR43520">
    <property type="entry name" value="ATP7, ISOFORM B"/>
    <property type="match status" value="1"/>
</dbReference>
<feature type="transmembrane region" description="Helical" evidence="18">
    <location>
        <begin position="766"/>
        <end position="785"/>
    </location>
</feature>
<dbReference type="EC" id="7.2.2.9" evidence="16"/>
<keyword evidence="7 18" id="KW-0547">Nucleotide-binding</keyword>
<dbReference type="Gene3D" id="3.40.50.1000">
    <property type="entry name" value="HAD superfamily/HAD-like"/>
    <property type="match status" value="1"/>
</dbReference>
<protein>
    <recommendedName>
        <fullName evidence="16">P-type Cu(2+) transporter</fullName>
        <ecNumber evidence="16">7.2.2.9</ecNumber>
    </recommendedName>
</protein>
<keyword evidence="9 18" id="KW-0067">ATP-binding</keyword>
<dbReference type="InterPro" id="IPR059000">
    <property type="entry name" value="ATPase_P-type_domA"/>
</dbReference>
<dbReference type="GO" id="GO:0043682">
    <property type="term" value="F:P-type divalent copper transporter activity"/>
    <property type="evidence" value="ECO:0007669"/>
    <property type="project" value="UniProtKB-EC"/>
</dbReference>
<dbReference type="InterPro" id="IPR023299">
    <property type="entry name" value="ATPase_P-typ_cyto_dom_N"/>
</dbReference>
<dbReference type="InterPro" id="IPR006122">
    <property type="entry name" value="HMA_Cu_ion-bd"/>
</dbReference>
<dbReference type="InterPro" id="IPR036163">
    <property type="entry name" value="HMA_dom_sf"/>
</dbReference>
<keyword evidence="14" id="KW-0406">Ion transport</keyword>
<reference evidence="20 21" key="1">
    <citation type="submission" date="2012-06" db="EMBL/GenBank/DDBJ databases">
        <title>Complete sequence of Thiocystis violascens DSM 198.</title>
        <authorList>
            <consortium name="US DOE Joint Genome Institute"/>
            <person name="Lucas S."/>
            <person name="Han J."/>
            <person name="Lapidus A."/>
            <person name="Cheng J.-F."/>
            <person name="Goodwin L."/>
            <person name="Pitluck S."/>
            <person name="Peters L."/>
            <person name="Ovchinnikova G."/>
            <person name="Teshima H."/>
            <person name="Detter J.C."/>
            <person name="Han C."/>
            <person name="Tapia R."/>
            <person name="Land M."/>
            <person name="Hauser L."/>
            <person name="Kyrpides N."/>
            <person name="Ivanova N."/>
            <person name="Pagani I."/>
            <person name="Vogl K."/>
            <person name="Liu Z."/>
            <person name="Frigaard N.-U."/>
            <person name="Bryant D."/>
            <person name="Woyke T."/>
        </authorList>
    </citation>
    <scope>NUCLEOTIDE SEQUENCE [LARGE SCALE GENOMIC DNA]</scope>
    <source>
        <strain evidence="21">ATCC 17096 / DSM 198 / 6111</strain>
    </source>
</reference>
<keyword evidence="18" id="KW-1003">Cell membrane</keyword>
<proteinExistence type="inferred from homology"/>
<dbReference type="PROSITE" id="PS01047">
    <property type="entry name" value="HMA_1"/>
    <property type="match status" value="2"/>
</dbReference>
<evidence type="ECO:0000259" key="19">
    <source>
        <dbReference type="PROSITE" id="PS50846"/>
    </source>
</evidence>
<evidence type="ECO:0000256" key="15">
    <source>
        <dbReference type="ARBA" id="ARBA00023136"/>
    </source>
</evidence>
<keyword evidence="4 18" id="KW-0812">Transmembrane</keyword>
<evidence type="ECO:0000256" key="1">
    <source>
        <dbReference type="ARBA" id="ARBA00004127"/>
    </source>
</evidence>
<dbReference type="PROSITE" id="PS50846">
    <property type="entry name" value="HMA_2"/>
    <property type="match status" value="2"/>
</dbReference>
<dbReference type="Gene3D" id="2.70.150.10">
    <property type="entry name" value="Calcium-transporting ATPase, cytoplasmic transduction domain A"/>
    <property type="match status" value="1"/>
</dbReference>
<dbReference type="InterPro" id="IPR018303">
    <property type="entry name" value="ATPase_P-typ_P_site"/>
</dbReference>
<comment type="similarity">
    <text evidence="2 18">Belongs to the cation transport ATPase (P-type) (TC 3.A.3) family. Type IB subfamily.</text>
</comment>
<dbReference type="GO" id="GO:0005886">
    <property type="term" value="C:plasma membrane"/>
    <property type="evidence" value="ECO:0007669"/>
    <property type="project" value="UniProtKB-SubCell"/>
</dbReference>
<dbReference type="AlphaFoldDB" id="I3YCL9"/>
<evidence type="ECO:0000256" key="6">
    <source>
        <dbReference type="ARBA" id="ARBA00022737"/>
    </source>
</evidence>
<keyword evidence="5 18" id="KW-0479">Metal-binding</keyword>
<dbReference type="GO" id="GO:0012505">
    <property type="term" value="C:endomembrane system"/>
    <property type="evidence" value="ECO:0007669"/>
    <property type="project" value="UniProtKB-SubCell"/>
</dbReference>
<dbReference type="PANTHER" id="PTHR43520:SF8">
    <property type="entry name" value="P-TYPE CU(+) TRANSPORTER"/>
    <property type="match status" value="1"/>
</dbReference>
<dbReference type="Proteomes" id="UP000006062">
    <property type="component" value="Chromosome"/>
</dbReference>
<evidence type="ECO:0000256" key="18">
    <source>
        <dbReference type="RuleBase" id="RU362081"/>
    </source>
</evidence>
<dbReference type="InterPro" id="IPR023214">
    <property type="entry name" value="HAD_sf"/>
</dbReference>
<dbReference type="CDD" id="cd02094">
    <property type="entry name" value="P-type_ATPase_Cu-like"/>
    <property type="match status" value="1"/>
</dbReference>
<evidence type="ECO:0000256" key="4">
    <source>
        <dbReference type="ARBA" id="ARBA00022692"/>
    </source>
</evidence>
<dbReference type="Gene3D" id="3.30.70.100">
    <property type="match status" value="2"/>
</dbReference>
<comment type="catalytic activity">
    <reaction evidence="17">
        <text>Cu(2+)(in) + ATP + H2O = Cu(2+)(out) + ADP + phosphate + H(+)</text>
        <dbReference type="Rhea" id="RHEA:10376"/>
        <dbReference type="ChEBI" id="CHEBI:15377"/>
        <dbReference type="ChEBI" id="CHEBI:15378"/>
        <dbReference type="ChEBI" id="CHEBI:29036"/>
        <dbReference type="ChEBI" id="CHEBI:30616"/>
        <dbReference type="ChEBI" id="CHEBI:43474"/>
        <dbReference type="ChEBI" id="CHEBI:456216"/>
        <dbReference type="EC" id="7.2.2.9"/>
    </reaction>
</comment>
<dbReference type="GO" id="GO:0016887">
    <property type="term" value="F:ATP hydrolysis activity"/>
    <property type="evidence" value="ECO:0007669"/>
    <property type="project" value="InterPro"/>
</dbReference>
<dbReference type="Pfam" id="PF00403">
    <property type="entry name" value="HMA"/>
    <property type="match status" value="2"/>
</dbReference>
<dbReference type="GO" id="GO:0005524">
    <property type="term" value="F:ATP binding"/>
    <property type="evidence" value="ECO:0007669"/>
    <property type="project" value="UniProtKB-UniRule"/>
</dbReference>
<keyword evidence="13" id="KW-0186">Copper</keyword>
<keyword evidence="21" id="KW-1185">Reference proteome</keyword>
<evidence type="ECO:0000313" key="21">
    <source>
        <dbReference type="Proteomes" id="UP000006062"/>
    </source>
</evidence>
<evidence type="ECO:0000256" key="7">
    <source>
        <dbReference type="ARBA" id="ARBA00022741"/>
    </source>
</evidence>
<dbReference type="eggNOG" id="COG2217">
    <property type="taxonomic scope" value="Bacteria"/>
</dbReference>
<name>I3YCL9_THIV6</name>
<feature type="transmembrane region" description="Helical" evidence="18">
    <location>
        <begin position="242"/>
        <end position="259"/>
    </location>
</feature>
<keyword evidence="8" id="KW-0187">Copper transport</keyword>
<evidence type="ECO:0000256" key="14">
    <source>
        <dbReference type="ARBA" id="ARBA00023065"/>
    </source>
</evidence>
<dbReference type="InterPro" id="IPR017969">
    <property type="entry name" value="Heavy-metal-associated_CS"/>
</dbReference>
<dbReference type="FunFam" id="2.70.150.10:FF:000002">
    <property type="entry name" value="Copper-transporting ATPase 1, putative"/>
    <property type="match status" value="1"/>
</dbReference>
<dbReference type="NCBIfam" id="TIGR01494">
    <property type="entry name" value="ATPase_P-type"/>
    <property type="match status" value="1"/>
</dbReference>
<keyword evidence="15 18" id="KW-0472">Membrane</keyword>
<dbReference type="EMBL" id="CP003154">
    <property type="protein sequence ID" value="AFL74737.1"/>
    <property type="molecule type" value="Genomic_DNA"/>
</dbReference>
<dbReference type="SUPFAM" id="SSF81665">
    <property type="entry name" value="Calcium ATPase, transmembrane domain M"/>
    <property type="match status" value="1"/>
</dbReference>
<keyword evidence="3" id="KW-0813">Transport</keyword>
<comment type="subcellular location">
    <subcellularLocation>
        <location evidence="18">Cell membrane</location>
    </subcellularLocation>
    <subcellularLocation>
        <location evidence="1">Endomembrane system</location>
        <topology evidence="1">Multi-pass membrane protein</topology>
    </subcellularLocation>
</comment>
<dbReference type="InterPro" id="IPR006121">
    <property type="entry name" value="HMA_dom"/>
</dbReference>
<dbReference type="PRINTS" id="PR00119">
    <property type="entry name" value="CATATPASE"/>
</dbReference>
<feature type="domain" description="HMA" evidence="19">
    <location>
        <begin position="79"/>
        <end position="145"/>
    </location>
</feature>
<dbReference type="GO" id="GO:0055070">
    <property type="term" value="P:copper ion homeostasis"/>
    <property type="evidence" value="ECO:0007669"/>
    <property type="project" value="TreeGrafter"/>
</dbReference>
<dbReference type="InterPro" id="IPR023298">
    <property type="entry name" value="ATPase_P-typ_TM_dom_sf"/>
</dbReference>
<evidence type="ECO:0000313" key="20">
    <source>
        <dbReference type="EMBL" id="AFL74737.1"/>
    </source>
</evidence>
<dbReference type="InterPro" id="IPR008250">
    <property type="entry name" value="ATPase_P-typ_transduc_dom_A_sf"/>
</dbReference>
<dbReference type="Pfam" id="PF00702">
    <property type="entry name" value="Hydrolase"/>
    <property type="match status" value="1"/>
</dbReference>
<dbReference type="SFLD" id="SFLDS00003">
    <property type="entry name" value="Haloacid_Dehalogenase"/>
    <property type="match status" value="1"/>
</dbReference>
<dbReference type="PROSITE" id="PS00154">
    <property type="entry name" value="ATPASE_E1_E2"/>
    <property type="match status" value="1"/>
</dbReference>
<dbReference type="SFLD" id="SFLDF00027">
    <property type="entry name" value="p-type_atpase"/>
    <property type="match status" value="1"/>
</dbReference>
<feature type="domain" description="HMA" evidence="19">
    <location>
        <begin position="13"/>
        <end position="77"/>
    </location>
</feature>
<evidence type="ECO:0000256" key="13">
    <source>
        <dbReference type="ARBA" id="ARBA00023008"/>
    </source>
</evidence>
<evidence type="ECO:0000256" key="17">
    <source>
        <dbReference type="ARBA" id="ARBA00047424"/>
    </source>
</evidence>
<feature type="transmembrane region" description="Helical" evidence="18">
    <location>
        <begin position="204"/>
        <end position="221"/>
    </location>
</feature>
<evidence type="ECO:0000256" key="3">
    <source>
        <dbReference type="ARBA" id="ARBA00022448"/>
    </source>
</evidence>
<feature type="transmembrane region" description="Helical" evidence="18">
    <location>
        <begin position="791"/>
        <end position="813"/>
    </location>
</feature>
<evidence type="ECO:0000256" key="5">
    <source>
        <dbReference type="ARBA" id="ARBA00022723"/>
    </source>
</evidence>
<dbReference type="InterPro" id="IPR044492">
    <property type="entry name" value="P_typ_ATPase_HD_dom"/>
</dbReference>
<dbReference type="NCBIfam" id="TIGR01525">
    <property type="entry name" value="ATPase-IB_hvy"/>
    <property type="match status" value="1"/>
</dbReference>
<dbReference type="Gene3D" id="3.40.1110.10">
    <property type="entry name" value="Calcium-transporting ATPase, cytoplasmic domain N"/>
    <property type="match status" value="1"/>
</dbReference>
<dbReference type="PRINTS" id="PR00943">
    <property type="entry name" value="CUATPASE"/>
</dbReference>
<sequence length="830" mass="87472">MLIGSDNEIAMTQEMRIGIDGMTCASCVARVEHAIARNPGVESAVVNLAAGTAVVRFDRIAVPELLDAVRGAGYEPLIESVAIGVGGMTCASCVARVERAIQALPGVIAATVNLSTESAAIEFLPATVSQERIAQAIRQAGYEPAAPDRAPDAERTRQAGELASLRRDLFIAVLLTLPLVVISMAPMVWHGLDALMLGLAPRALWHWLECALATPVLFWAGRRFLRRGWVELRHLSPGMDSLVTLGSGAAYLYSLLALIRPQWFPAGTANLYFEAAAVIVTLILFGRYLESLAKGRTSEAIRRLVGLQPKTAHVLGPEGESEIPVAAVVPGDLILVRPGERLPVDGTVTEGTSYVDESMISGEPVPVHKRPGDAVIGGTVNQTGAFRYQATRVGADTVLAQIIRLVEDAQAGKPPIQRVADQIAAVFVPVVIAVAAVTFLSWLWLGPTPALSFAFVAAVSVLLIACPCAMGLATPTAIMVATGRGAAMGILFRRGAALETLAQIDILVLDKTGTLTEGRPTLTELSAHGMSESEALALAAAVERHSEHPIASAIVAATHTRGLVLEEAEAIEALPGFGIQARVGVQAVAVGARRLMERLAVPMDAAAEIAERLASDGMTPIYVAADGRLIAVLAVTDPLKPNSREAIARLRGLGVEVAMVTGDGQRTAEAVARQLGIARVMAEVLPADKAAEVRRLQGEGGRVAFVGDGINDAPALAQADVGIAIGTGTDIAVEAGEVILMQGDLMAAVDALILARRTLRTIRVNFFWAYAYNVALIPLAAGVFYPLTGWLLNPMLAAAAMSVSSLFVVTNSLRLRRFRSHARTPALHCH</sequence>
<organism evidence="20 21">
    <name type="scientific">Thiocystis violascens (strain ATCC 17096 / DSM 198 / 6111)</name>
    <name type="common">Chromatium violascens</name>
    <dbReference type="NCBI Taxonomy" id="765911"/>
    <lineage>
        <taxon>Bacteria</taxon>
        <taxon>Pseudomonadati</taxon>
        <taxon>Pseudomonadota</taxon>
        <taxon>Gammaproteobacteria</taxon>
        <taxon>Chromatiales</taxon>
        <taxon>Chromatiaceae</taxon>
        <taxon>Thiocystis</taxon>
    </lineage>
</organism>
<feature type="transmembrane region" description="Helical" evidence="18">
    <location>
        <begin position="271"/>
        <end position="289"/>
    </location>
</feature>
<evidence type="ECO:0000256" key="8">
    <source>
        <dbReference type="ARBA" id="ARBA00022796"/>
    </source>
</evidence>
<dbReference type="FunFam" id="3.30.70.100:FF:000005">
    <property type="entry name" value="Copper-exporting P-type ATPase A"/>
    <property type="match status" value="1"/>
</dbReference>
<keyword evidence="6" id="KW-0677">Repeat</keyword>
<keyword evidence="12 18" id="KW-1133">Transmembrane helix</keyword>
<dbReference type="SUPFAM" id="SSF81653">
    <property type="entry name" value="Calcium ATPase, transduction domain A"/>
    <property type="match status" value="1"/>
</dbReference>
<dbReference type="STRING" id="765911.Thivi_2821"/>
<dbReference type="InterPro" id="IPR036412">
    <property type="entry name" value="HAD-like_sf"/>
</dbReference>
<dbReference type="SFLD" id="SFLDG00002">
    <property type="entry name" value="C1.7:_P-type_atpase_like"/>
    <property type="match status" value="1"/>
</dbReference>
<evidence type="ECO:0000256" key="11">
    <source>
        <dbReference type="ARBA" id="ARBA00022967"/>
    </source>
</evidence>
<feature type="transmembrane region" description="Helical" evidence="18">
    <location>
        <begin position="423"/>
        <end position="445"/>
    </location>
</feature>
<dbReference type="GO" id="GO:0005507">
    <property type="term" value="F:copper ion binding"/>
    <property type="evidence" value="ECO:0007669"/>
    <property type="project" value="InterPro"/>
</dbReference>
<dbReference type="Pfam" id="PF00122">
    <property type="entry name" value="E1-E2_ATPase"/>
    <property type="match status" value="1"/>
</dbReference>
<keyword evidence="11" id="KW-1278">Translocase</keyword>
<dbReference type="KEGG" id="tvi:Thivi_2821"/>
<dbReference type="InterPro" id="IPR027256">
    <property type="entry name" value="P-typ_ATPase_IB"/>
</dbReference>
<dbReference type="PRINTS" id="PR00942">
    <property type="entry name" value="CUATPASEI"/>
</dbReference>
<evidence type="ECO:0000256" key="10">
    <source>
        <dbReference type="ARBA" id="ARBA00022842"/>
    </source>
</evidence>